<organism evidence="2 3">
    <name type="scientific">Patiria miniata</name>
    <name type="common">Bat star</name>
    <name type="synonym">Asterina miniata</name>
    <dbReference type="NCBI Taxonomy" id="46514"/>
    <lineage>
        <taxon>Eukaryota</taxon>
        <taxon>Metazoa</taxon>
        <taxon>Echinodermata</taxon>
        <taxon>Eleutherozoa</taxon>
        <taxon>Asterozoa</taxon>
        <taxon>Asteroidea</taxon>
        <taxon>Valvatacea</taxon>
        <taxon>Valvatida</taxon>
        <taxon>Asterinidae</taxon>
        <taxon>Patiria</taxon>
    </lineage>
</organism>
<feature type="region of interest" description="Disordered" evidence="1">
    <location>
        <begin position="65"/>
        <end position="103"/>
    </location>
</feature>
<evidence type="ECO:0000256" key="1">
    <source>
        <dbReference type="SAM" id="MobiDB-lite"/>
    </source>
</evidence>
<proteinExistence type="predicted"/>
<dbReference type="OrthoDB" id="10520321at2759"/>
<reference evidence="2" key="1">
    <citation type="submission" date="2022-11" db="UniProtKB">
        <authorList>
            <consortium name="EnsemblMetazoa"/>
        </authorList>
    </citation>
    <scope>IDENTIFICATION</scope>
</reference>
<dbReference type="RefSeq" id="XP_038068409.1">
    <property type="nucleotide sequence ID" value="XM_038212481.1"/>
</dbReference>
<dbReference type="AlphaFoldDB" id="A0A914AY14"/>
<evidence type="ECO:0000313" key="2">
    <source>
        <dbReference type="EnsemblMetazoa" id="XP_038068409.1"/>
    </source>
</evidence>
<feature type="compositionally biased region" description="Polar residues" evidence="1">
    <location>
        <begin position="93"/>
        <end position="103"/>
    </location>
</feature>
<evidence type="ECO:0000313" key="3">
    <source>
        <dbReference type="Proteomes" id="UP000887568"/>
    </source>
</evidence>
<dbReference type="Proteomes" id="UP000887568">
    <property type="component" value="Unplaced"/>
</dbReference>
<dbReference type="OMA" id="WTCTTEK"/>
<accession>A0A914AY14</accession>
<dbReference type="EnsemblMetazoa" id="XM_038212481.1">
    <property type="protein sequence ID" value="XP_038068409.1"/>
    <property type="gene ID" value="LOC119737853"/>
</dbReference>
<protein>
    <submittedName>
        <fullName evidence="2">Uncharacterized protein</fullName>
    </submittedName>
</protein>
<dbReference type="GeneID" id="119737853"/>
<keyword evidence="3" id="KW-1185">Reference proteome</keyword>
<sequence>MDQSPASCRYDGRQRTTRRHLREILDDLDRQDRALLRVSSDLLDTIAALKEAHELSLKHRPWTSSAVRGDEHGTVNTGTGPAGTATIEGGSTGLWTCTTEKSS</sequence>
<name>A0A914AY14_PATMI</name>